<keyword evidence="5" id="KW-0804">Transcription</keyword>
<feature type="DNA-binding region" description="OmpR/PhoB-type" evidence="7">
    <location>
        <begin position="127"/>
        <end position="227"/>
    </location>
</feature>
<feature type="domain" description="OmpR/PhoB-type" evidence="9">
    <location>
        <begin position="127"/>
        <end position="227"/>
    </location>
</feature>
<comment type="caution">
    <text evidence="10">The sequence shown here is derived from an EMBL/GenBank/DDBJ whole genome shotgun (WGS) entry which is preliminary data.</text>
</comment>
<dbReference type="GO" id="GO:0006355">
    <property type="term" value="P:regulation of DNA-templated transcription"/>
    <property type="evidence" value="ECO:0007669"/>
    <property type="project" value="InterPro"/>
</dbReference>
<dbReference type="CDD" id="cd00383">
    <property type="entry name" value="trans_reg_C"/>
    <property type="match status" value="1"/>
</dbReference>
<dbReference type="GO" id="GO:0005829">
    <property type="term" value="C:cytosol"/>
    <property type="evidence" value="ECO:0007669"/>
    <property type="project" value="TreeGrafter"/>
</dbReference>
<dbReference type="SMART" id="SM00448">
    <property type="entry name" value="REC"/>
    <property type="match status" value="1"/>
</dbReference>
<dbReference type="Proteomes" id="UP000295793">
    <property type="component" value="Unassembled WGS sequence"/>
</dbReference>
<evidence type="ECO:0000256" key="2">
    <source>
        <dbReference type="ARBA" id="ARBA00023012"/>
    </source>
</evidence>
<dbReference type="Gene3D" id="1.10.10.10">
    <property type="entry name" value="Winged helix-like DNA-binding domain superfamily/Winged helix DNA-binding domain"/>
    <property type="match status" value="1"/>
</dbReference>
<keyword evidence="3" id="KW-0805">Transcription regulation</keyword>
<dbReference type="Pfam" id="PF00486">
    <property type="entry name" value="Trans_reg_C"/>
    <property type="match status" value="1"/>
</dbReference>
<feature type="domain" description="Response regulatory" evidence="8">
    <location>
        <begin position="7"/>
        <end position="120"/>
    </location>
</feature>
<dbReference type="SUPFAM" id="SSF52172">
    <property type="entry name" value="CheY-like"/>
    <property type="match status" value="1"/>
</dbReference>
<sequence length="227" mass="25825">MNFNEKTVLVVEDEPSLATVLCEYLSHAGFKTEVLDNGSSVIPSVKTNQPDLIVLDLMLPEKDGLTIFRELRTFTSVPVIMATAKVDEIDRLLGLELGADDYVCKPYSPRELVARVKNILRRSEETSEYAKNEGPLVINEASMSVVLMGKSLVLTPAEFRLLNHLFQHMGQIFSRDQLMQKIYDDNRVVTDRTIDSHIKNLRKKFHEVSPDCDYIKSIYSVGYRLEI</sequence>
<dbReference type="OrthoDB" id="9802426at2"/>
<dbReference type="PANTHER" id="PTHR48111">
    <property type="entry name" value="REGULATOR OF RPOS"/>
    <property type="match status" value="1"/>
</dbReference>
<keyword evidence="4 7" id="KW-0238">DNA-binding</keyword>
<reference evidence="10 11" key="1">
    <citation type="submission" date="2019-03" db="EMBL/GenBank/DDBJ databases">
        <title>Genomic Encyclopedia of Archaeal and Bacterial Type Strains, Phase II (KMG-II): from individual species to whole genera.</title>
        <authorList>
            <person name="Goeker M."/>
        </authorList>
    </citation>
    <scope>NUCLEOTIDE SEQUENCE [LARGE SCALE GENOMIC DNA]</scope>
    <source>
        <strain evidence="10 11">DSM 15388</strain>
    </source>
</reference>
<dbReference type="PANTHER" id="PTHR48111:SF59">
    <property type="entry name" value="TRANSCRIPTIONAL REGULATORY PROTEIN BAER"/>
    <property type="match status" value="1"/>
</dbReference>
<dbReference type="PROSITE" id="PS51755">
    <property type="entry name" value="OMPR_PHOB"/>
    <property type="match status" value="1"/>
</dbReference>
<evidence type="ECO:0000313" key="10">
    <source>
        <dbReference type="EMBL" id="TCS38909.1"/>
    </source>
</evidence>
<dbReference type="SMART" id="SM00862">
    <property type="entry name" value="Trans_reg_C"/>
    <property type="match status" value="1"/>
</dbReference>
<accession>A0A4R3I4K6</accession>
<evidence type="ECO:0000256" key="1">
    <source>
        <dbReference type="ARBA" id="ARBA00022553"/>
    </source>
</evidence>
<evidence type="ECO:0000256" key="6">
    <source>
        <dbReference type="PROSITE-ProRule" id="PRU00169"/>
    </source>
</evidence>
<keyword evidence="11" id="KW-1185">Reference proteome</keyword>
<dbReference type="AlphaFoldDB" id="A0A4R3I4K6"/>
<evidence type="ECO:0000313" key="11">
    <source>
        <dbReference type="Proteomes" id="UP000295793"/>
    </source>
</evidence>
<feature type="modified residue" description="4-aspartylphosphate" evidence="6">
    <location>
        <position position="56"/>
    </location>
</feature>
<keyword evidence="2" id="KW-0902">Two-component regulatory system</keyword>
<protein>
    <submittedName>
        <fullName evidence="10">Two-component system response regulator BaeR</fullName>
    </submittedName>
</protein>
<dbReference type="InterPro" id="IPR001867">
    <property type="entry name" value="OmpR/PhoB-type_DNA-bd"/>
</dbReference>
<dbReference type="Gene3D" id="6.10.250.690">
    <property type="match status" value="1"/>
</dbReference>
<name>A0A4R3I4K6_9GAMM</name>
<dbReference type="EMBL" id="SLZR01000014">
    <property type="protein sequence ID" value="TCS38909.1"/>
    <property type="molecule type" value="Genomic_DNA"/>
</dbReference>
<dbReference type="GO" id="GO:0000976">
    <property type="term" value="F:transcription cis-regulatory region binding"/>
    <property type="evidence" value="ECO:0007669"/>
    <property type="project" value="TreeGrafter"/>
</dbReference>
<organism evidence="10 11">
    <name type="scientific">Reinekea marinisedimentorum</name>
    <dbReference type="NCBI Taxonomy" id="230495"/>
    <lineage>
        <taxon>Bacteria</taxon>
        <taxon>Pseudomonadati</taxon>
        <taxon>Pseudomonadota</taxon>
        <taxon>Gammaproteobacteria</taxon>
        <taxon>Oceanospirillales</taxon>
        <taxon>Saccharospirillaceae</taxon>
        <taxon>Reinekea</taxon>
    </lineage>
</organism>
<dbReference type="InterPro" id="IPR001789">
    <property type="entry name" value="Sig_transdc_resp-reg_receiver"/>
</dbReference>
<dbReference type="InterPro" id="IPR036388">
    <property type="entry name" value="WH-like_DNA-bd_sf"/>
</dbReference>
<dbReference type="RefSeq" id="WP_132702712.1">
    <property type="nucleotide sequence ID" value="NZ_SLZR01000014.1"/>
</dbReference>
<evidence type="ECO:0000256" key="3">
    <source>
        <dbReference type="ARBA" id="ARBA00023015"/>
    </source>
</evidence>
<dbReference type="Pfam" id="PF00072">
    <property type="entry name" value="Response_reg"/>
    <property type="match status" value="1"/>
</dbReference>
<keyword evidence="1 6" id="KW-0597">Phosphoprotein</keyword>
<evidence type="ECO:0000256" key="7">
    <source>
        <dbReference type="PROSITE-ProRule" id="PRU01091"/>
    </source>
</evidence>
<dbReference type="PROSITE" id="PS50110">
    <property type="entry name" value="RESPONSE_REGULATORY"/>
    <property type="match status" value="1"/>
</dbReference>
<evidence type="ECO:0000256" key="5">
    <source>
        <dbReference type="ARBA" id="ARBA00023163"/>
    </source>
</evidence>
<evidence type="ECO:0000256" key="4">
    <source>
        <dbReference type="ARBA" id="ARBA00023125"/>
    </source>
</evidence>
<evidence type="ECO:0000259" key="8">
    <source>
        <dbReference type="PROSITE" id="PS50110"/>
    </source>
</evidence>
<dbReference type="GO" id="GO:0000156">
    <property type="term" value="F:phosphorelay response regulator activity"/>
    <property type="evidence" value="ECO:0007669"/>
    <property type="project" value="TreeGrafter"/>
</dbReference>
<gene>
    <name evidence="10" type="ORF">BCF53_11474</name>
</gene>
<dbReference type="Gene3D" id="3.40.50.2300">
    <property type="match status" value="1"/>
</dbReference>
<dbReference type="FunFam" id="3.40.50.2300:FF:000001">
    <property type="entry name" value="DNA-binding response regulator PhoB"/>
    <property type="match status" value="1"/>
</dbReference>
<evidence type="ECO:0000259" key="9">
    <source>
        <dbReference type="PROSITE" id="PS51755"/>
    </source>
</evidence>
<dbReference type="InterPro" id="IPR011006">
    <property type="entry name" value="CheY-like_superfamily"/>
</dbReference>
<dbReference type="GO" id="GO:0032993">
    <property type="term" value="C:protein-DNA complex"/>
    <property type="evidence" value="ECO:0007669"/>
    <property type="project" value="TreeGrafter"/>
</dbReference>
<dbReference type="InterPro" id="IPR039420">
    <property type="entry name" value="WalR-like"/>
</dbReference>
<proteinExistence type="predicted"/>